<gene>
    <name evidence="3" type="ORF">B7Z12_10860</name>
</gene>
<feature type="coiled-coil region" evidence="1">
    <location>
        <begin position="18"/>
        <end position="45"/>
    </location>
</feature>
<evidence type="ECO:0000313" key="4">
    <source>
        <dbReference type="Proteomes" id="UP000215616"/>
    </source>
</evidence>
<keyword evidence="1" id="KW-0175">Coiled coil</keyword>
<evidence type="ECO:0000256" key="1">
    <source>
        <dbReference type="SAM" id="Coils"/>
    </source>
</evidence>
<accession>A0A258D5M0</accession>
<feature type="compositionally biased region" description="Low complexity" evidence="2">
    <location>
        <begin position="49"/>
        <end position="66"/>
    </location>
</feature>
<reference evidence="3 4" key="1">
    <citation type="submission" date="2017-03" db="EMBL/GenBank/DDBJ databases">
        <title>Lifting the veil on microbial sulfur biogeochemistry in mining wastewaters.</title>
        <authorList>
            <person name="Kantor R.S."/>
            <person name="Colenbrander Nelson T."/>
            <person name="Marshall S."/>
            <person name="Bennett D."/>
            <person name="Apte S."/>
            <person name="Camacho D."/>
            <person name="Thomas B.C."/>
            <person name="Warren L.A."/>
            <person name="Banfield J.F."/>
        </authorList>
    </citation>
    <scope>NUCLEOTIDE SEQUENCE [LARGE SCALE GENOMIC DNA]</scope>
    <source>
        <strain evidence="3">32-67-7</strain>
    </source>
</reference>
<proteinExistence type="predicted"/>
<evidence type="ECO:0000313" key="3">
    <source>
        <dbReference type="EMBL" id="OYX03048.1"/>
    </source>
</evidence>
<organism evidence="3 4">
    <name type="scientific">Caulobacter vibrioides</name>
    <name type="common">Caulobacter crescentus</name>
    <dbReference type="NCBI Taxonomy" id="155892"/>
    <lineage>
        <taxon>Bacteria</taxon>
        <taxon>Pseudomonadati</taxon>
        <taxon>Pseudomonadota</taxon>
        <taxon>Alphaproteobacteria</taxon>
        <taxon>Caulobacterales</taxon>
        <taxon>Caulobacteraceae</taxon>
        <taxon>Caulobacter</taxon>
    </lineage>
</organism>
<dbReference type="EMBL" id="NCDQ01000160">
    <property type="protein sequence ID" value="OYX03048.1"/>
    <property type="molecule type" value="Genomic_DNA"/>
</dbReference>
<feature type="region of interest" description="Disordered" evidence="2">
    <location>
        <begin position="48"/>
        <end position="70"/>
    </location>
</feature>
<protein>
    <recommendedName>
        <fullName evidence="5">Porin</fullName>
    </recommendedName>
</protein>
<dbReference type="SUPFAM" id="SSF56935">
    <property type="entry name" value="Porins"/>
    <property type="match status" value="1"/>
</dbReference>
<evidence type="ECO:0008006" key="5">
    <source>
        <dbReference type="Google" id="ProtNLM"/>
    </source>
</evidence>
<dbReference type="Proteomes" id="UP000215616">
    <property type="component" value="Unassembled WGS sequence"/>
</dbReference>
<name>A0A258D5M0_CAUVI</name>
<dbReference type="AlphaFoldDB" id="A0A258D5M0"/>
<comment type="caution">
    <text evidence="3">The sequence shown here is derived from an EMBL/GenBank/DDBJ whole genome shotgun (WGS) entry which is preliminary data.</text>
</comment>
<evidence type="ECO:0000256" key="2">
    <source>
        <dbReference type="SAM" id="MobiDB-lite"/>
    </source>
</evidence>
<sequence>MASLLVMSPIQAMAQTSPDELLRRLEKLEAENRELRRDLEAIRSKDIVATAAPARPTAEPSSPPTEGQRPVSDAWVALQSDYSYAMLDPTTALNRKQKLLLTARRDGELRTGGVYLSGAVTALADYQKSNRNNKFGYLMRHPTSANQIGDEVSEAVLHSAQVGLTANVTPWLSAYAELLYDPEQSFGAGTITALARNQIQLRKGYVLVGDLKQSPFYASIGKMEAPFGLNDTVNPFTASTVWHAFGGLSWGALVGYSKGGLNISAQAVQGGAQFRALNVNVAGTAVPSRLNNYVLDANYTANLGPDRELLVGASYERGSAYCQAFPVQHFNGCTMVNPAYAVYGKLRWDRLTVIGDFAETTKAWPGTFNPAPPLNAFAARKVTSFEIGAKYAAKISERNVDLSIDYSTFIAGPKGAPWRRQDQWVAGVATFPRPNVKLFSEVLLIKGYAPLNFISGGNLAPGATVSDAGAQSEVILTGLNIAF</sequence>